<dbReference type="EMBL" id="SNVV01000008">
    <property type="protein sequence ID" value="TDN50777.1"/>
    <property type="molecule type" value="Genomic_DNA"/>
</dbReference>
<feature type="signal peptide" evidence="2">
    <location>
        <begin position="1"/>
        <end position="29"/>
    </location>
</feature>
<dbReference type="RefSeq" id="WP_133591134.1">
    <property type="nucleotide sequence ID" value="NZ_SNVV01000008.1"/>
</dbReference>
<evidence type="ECO:0000256" key="1">
    <source>
        <dbReference type="ARBA" id="ARBA00006987"/>
    </source>
</evidence>
<reference evidence="3 4" key="1">
    <citation type="submission" date="2019-03" db="EMBL/GenBank/DDBJ databases">
        <title>Genomic Encyclopedia of Type Strains, Phase IV (KMG-IV): sequencing the most valuable type-strain genomes for metagenomic binning, comparative biology and taxonomic classification.</title>
        <authorList>
            <person name="Goeker M."/>
        </authorList>
    </citation>
    <scope>NUCLEOTIDE SEQUENCE [LARGE SCALE GENOMIC DNA]</scope>
    <source>
        <strain evidence="3 4">DSM 12121</strain>
    </source>
</reference>
<comment type="caution">
    <text evidence="3">The sequence shown here is derived from an EMBL/GenBank/DDBJ whole genome shotgun (WGS) entry which is preliminary data.</text>
</comment>
<dbReference type="PANTHER" id="PTHR42928:SF5">
    <property type="entry name" value="BLR1237 PROTEIN"/>
    <property type="match status" value="1"/>
</dbReference>
<dbReference type="SUPFAM" id="SSF53850">
    <property type="entry name" value="Periplasmic binding protein-like II"/>
    <property type="match status" value="1"/>
</dbReference>
<protein>
    <submittedName>
        <fullName evidence="3">Tripartite-type tricarboxylate transporter receptor subunit TctC</fullName>
    </submittedName>
</protein>
<keyword evidence="3" id="KW-0675">Receptor</keyword>
<proteinExistence type="inferred from homology"/>
<dbReference type="OrthoDB" id="8639451at2"/>
<gene>
    <name evidence="3" type="ORF">C7389_10820</name>
</gene>
<dbReference type="Proteomes" id="UP000295129">
    <property type="component" value="Unassembled WGS sequence"/>
</dbReference>
<dbReference type="AlphaFoldDB" id="A0A4R6DZG4"/>
<dbReference type="Pfam" id="PF03401">
    <property type="entry name" value="TctC"/>
    <property type="match status" value="1"/>
</dbReference>
<dbReference type="CDD" id="cd13578">
    <property type="entry name" value="PBP2_Bug27"/>
    <property type="match status" value="1"/>
</dbReference>
<organism evidence="3 4">
    <name type="scientific">Azoarcus indigens</name>
    <dbReference type="NCBI Taxonomy" id="29545"/>
    <lineage>
        <taxon>Bacteria</taxon>
        <taxon>Pseudomonadati</taxon>
        <taxon>Pseudomonadota</taxon>
        <taxon>Betaproteobacteria</taxon>
        <taxon>Rhodocyclales</taxon>
        <taxon>Zoogloeaceae</taxon>
        <taxon>Azoarcus</taxon>
    </lineage>
</organism>
<evidence type="ECO:0000313" key="4">
    <source>
        <dbReference type="Proteomes" id="UP000295129"/>
    </source>
</evidence>
<accession>A0A4R6DZG4</accession>
<dbReference type="InterPro" id="IPR042100">
    <property type="entry name" value="Bug_dom1"/>
</dbReference>
<evidence type="ECO:0000256" key="2">
    <source>
        <dbReference type="SAM" id="SignalP"/>
    </source>
</evidence>
<dbReference type="Gene3D" id="3.40.190.10">
    <property type="entry name" value="Periplasmic binding protein-like II"/>
    <property type="match status" value="1"/>
</dbReference>
<comment type="similarity">
    <text evidence="1">Belongs to the UPF0065 (bug) family.</text>
</comment>
<keyword evidence="4" id="KW-1185">Reference proteome</keyword>
<evidence type="ECO:0000313" key="3">
    <source>
        <dbReference type="EMBL" id="TDN50777.1"/>
    </source>
</evidence>
<sequence length="330" mass="35370">MKRFPFRAARLLRGITLAACALAAGGAQAQAWPTQQPIRLIVPASAGGSLDTLTRPLAQHLGEALKQAVVVENRGGAAGMVGAEHVAKSAPDGYTFLMGAIHHAIIPGVYADVPYDSKSDLVGVAHIGETPNMVIVSKRVPVETPQELVAWIKANPGKVSYGTGGAGALHHVATEMFKAEVGTPDMAAIHYRGSSQAIRDILAGHIQVMFETMPTAAVQVRAKRVKAVAVTSPQRTEAFPDVPTLAETVMPGFQVMTWYGVFAPKGTPPEVVSRMHEEIVRALQREDMREVWKTAGVAAVNMPQPEFQRFWVAEVDRWSGAARKFGITAN</sequence>
<dbReference type="PANTHER" id="PTHR42928">
    <property type="entry name" value="TRICARBOXYLATE-BINDING PROTEIN"/>
    <property type="match status" value="1"/>
</dbReference>
<feature type="chain" id="PRO_5020488717" evidence="2">
    <location>
        <begin position="30"/>
        <end position="330"/>
    </location>
</feature>
<dbReference type="Gene3D" id="3.40.190.150">
    <property type="entry name" value="Bordetella uptake gene, domain 1"/>
    <property type="match status" value="1"/>
</dbReference>
<name>A0A4R6DZG4_9RHOO</name>
<keyword evidence="2" id="KW-0732">Signal</keyword>
<dbReference type="InterPro" id="IPR005064">
    <property type="entry name" value="BUG"/>
</dbReference>
<dbReference type="PIRSF" id="PIRSF017082">
    <property type="entry name" value="YflP"/>
    <property type="match status" value="1"/>
</dbReference>